<protein>
    <submittedName>
        <fullName evidence="4">Alpha/beta fold hydrolase</fullName>
    </submittedName>
</protein>
<evidence type="ECO:0000313" key="4">
    <source>
        <dbReference type="EMBL" id="MBH9576974.1"/>
    </source>
</evidence>
<evidence type="ECO:0000256" key="1">
    <source>
        <dbReference type="ARBA" id="ARBA00022801"/>
    </source>
</evidence>
<dbReference type="InterPro" id="IPR002925">
    <property type="entry name" value="Dienelactn_hydro"/>
</dbReference>
<sequence>MRHLVLCLALSSLAAHGAEPLLAHPPGPYPVGFRVIQQAQGRQPAQVLQWYPAGAPGSTLRYADYLATRLTALRQDRSPDELQALRGQQASRLGQRLGSATAQALLEAPMRATLHAAPAGAAFPVIVYAPGVGGPADENAELLEDLASHGYVVLSSIGMGADGKDVEESLAGVEPQVADIRALIRLAESDPQADARRLALLGWSWGGMTQLFAATQEARVQALVSLDGTREPELTRQIDVTRLIAPWLYVSRTPDTISEINRRGIDTRFSLLNEARHSPVTQLIVYPMRHEDFVSRRLREAPPTAYDEYSQAEVRQAFGMVALYVRHFLDAHLKQAPESRAFLARKPVENGAVPHTLRLDASGSLAPRP</sequence>
<proteinExistence type="predicted"/>
<feature type="domain" description="Dienelactone hydrolase" evidence="3">
    <location>
        <begin position="113"/>
        <end position="241"/>
    </location>
</feature>
<keyword evidence="2" id="KW-0732">Signal</keyword>
<dbReference type="RefSeq" id="WP_198110674.1">
    <property type="nucleotide sequence ID" value="NZ_JAEDAK010000005.1"/>
</dbReference>
<gene>
    <name evidence="4" type="ORF">I7X39_08660</name>
</gene>
<dbReference type="Gene3D" id="3.40.50.1820">
    <property type="entry name" value="alpha/beta hydrolase"/>
    <property type="match status" value="2"/>
</dbReference>
<feature type="signal peptide" evidence="2">
    <location>
        <begin position="1"/>
        <end position="17"/>
    </location>
</feature>
<dbReference type="AlphaFoldDB" id="A0A931J3P6"/>
<comment type="caution">
    <text evidence="4">The sequence shown here is derived from an EMBL/GenBank/DDBJ whole genome shotgun (WGS) entry which is preliminary data.</text>
</comment>
<name>A0A931J3P6_9BURK</name>
<evidence type="ECO:0000313" key="5">
    <source>
        <dbReference type="Proteomes" id="UP000613266"/>
    </source>
</evidence>
<evidence type="ECO:0000259" key="3">
    <source>
        <dbReference type="Pfam" id="PF01738"/>
    </source>
</evidence>
<dbReference type="SUPFAM" id="SSF53474">
    <property type="entry name" value="alpha/beta-Hydrolases"/>
    <property type="match status" value="1"/>
</dbReference>
<dbReference type="Pfam" id="PF01738">
    <property type="entry name" value="DLH"/>
    <property type="match status" value="1"/>
</dbReference>
<dbReference type="InterPro" id="IPR029058">
    <property type="entry name" value="AB_hydrolase_fold"/>
</dbReference>
<dbReference type="PANTHER" id="PTHR22946">
    <property type="entry name" value="DIENELACTONE HYDROLASE DOMAIN-CONTAINING PROTEIN-RELATED"/>
    <property type="match status" value="1"/>
</dbReference>
<accession>A0A931J3P6</accession>
<keyword evidence="5" id="KW-1185">Reference proteome</keyword>
<evidence type="ECO:0000256" key="2">
    <source>
        <dbReference type="SAM" id="SignalP"/>
    </source>
</evidence>
<dbReference type="EMBL" id="JAEDAK010000005">
    <property type="protein sequence ID" value="MBH9576974.1"/>
    <property type="molecule type" value="Genomic_DNA"/>
</dbReference>
<keyword evidence="1 4" id="KW-0378">Hydrolase</keyword>
<dbReference type="PANTHER" id="PTHR22946:SF9">
    <property type="entry name" value="POLYKETIDE TRANSFERASE AF380"/>
    <property type="match status" value="1"/>
</dbReference>
<dbReference type="Proteomes" id="UP000613266">
    <property type="component" value="Unassembled WGS sequence"/>
</dbReference>
<reference evidence="4" key="1">
    <citation type="submission" date="2020-12" db="EMBL/GenBank/DDBJ databases">
        <title>The genome sequence of Inhella sp. 1Y17.</title>
        <authorList>
            <person name="Liu Y."/>
        </authorList>
    </citation>
    <scope>NUCLEOTIDE SEQUENCE</scope>
    <source>
        <strain evidence="4">1Y17</strain>
    </source>
</reference>
<dbReference type="InterPro" id="IPR050261">
    <property type="entry name" value="FrsA_esterase"/>
</dbReference>
<organism evidence="4 5">
    <name type="scientific">Inhella proteolytica</name>
    <dbReference type="NCBI Taxonomy" id="2795029"/>
    <lineage>
        <taxon>Bacteria</taxon>
        <taxon>Pseudomonadati</taxon>
        <taxon>Pseudomonadota</taxon>
        <taxon>Betaproteobacteria</taxon>
        <taxon>Burkholderiales</taxon>
        <taxon>Sphaerotilaceae</taxon>
        <taxon>Inhella</taxon>
    </lineage>
</organism>
<dbReference type="GO" id="GO:0052689">
    <property type="term" value="F:carboxylic ester hydrolase activity"/>
    <property type="evidence" value="ECO:0007669"/>
    <property type="project" value="UniProtKB-ARBA"/>
</dbReference>
<feature type="chain" id="PRO_5036789557" evidence="2">
    <location>
        <begin position="18"/>
        <end position="369"/>
    </location>
</feature>